<dbReference type="Proteomes" id="UP001145094">
    <property type="component" value="Unassembled WGS sequence"/>
</dbReference>
<reference evidence="1" key="1">
    <citation type="submission" date="2022-11" db="EMBL/GenBank/DDBJ databases">
        <title>Draft genome sequence of Sellimonas catena strain 18CBH55.</title>
        <authorList>
            <person name="Atsushi H."/>
            <person name="Moriya O."/>
            <person name="Mitsuo S."/>
        </authorList>
    </citation>
    <scope>NUCLEOTIDE SEQUENCE</scope>
    <source>
        <strain evidence="1">18CBH55</strain>
    </source>
</reference>
<organism evidence="1 2">
    <name type="scientific">Sellimonas catena</name>
    <dbReference type="NCBI Taxonomy" id="2994035"/>
    <lineage>
        <taxon>Bacteria</taxon>
        <taxon>Bacillati</taxon>
        <taxon>Bacillota</taxon>
        <taxon>Clostridia</taxon>
        <taxon>Lachnospirales</taxon>
        <taxon>Lachnospiraceae</taxon>
        <taxon>Sellimonas</taxon>
    </lineage>
</organism>
<gene>
    <name evidence="1" type="ORF">Selli2_18990</name>
</gene>
<reference evidence="1" key="3">
    <citation type="journal article" date="2023" name="Int. J. Syst. Evol. Microbiol.">
        <title>Sellimonas catena sp. nov., isolated from human faeces.</title>
        <authorList>
            <person name="Hisatomi A."/>
            <person name="Ohkuma M."/>
            <person name="Sakamoto M."/>
        </authorList>
    </citation>
    <scope>NUCLEOTIDE SEQUENCE</scope>
    <source>
        <strain evidence="1">18CBH55</strain>
    </source>
</reference>
<accession>A0A9W6FHV2</accession>
<protein>
    <submittedName>
        <fullName evidence="1">Uncharacterized protein</fullName>
    </submittedName>
</protein>
<dbReference type="EMBL" id="BSCH01000011">
    <property type="protein sequence ID" value="GLG90472.1"/>
    <property type="molecule type" value="Genomic_DNA"/>
</dbReference>
<evidence type="ECO:0000313" key="2">
    <source>
        <dbReference type="Proteomes" id="UP001145094"/>
    </source>
</evidence>
<dbReference type="AlphaFoldDB" id="A0A9W6FHV2"/>
<sequence length="134" mass="15098">MFRAHYMLAFGHYEQATNELAKAMTMMEHHDYKSAYLHFNASASQGLRTISAIDLQKMITKGTNAGLNRLHRNVPDFSAGIPSVVRPASKVQDDRSSEAFPDVSKEMAEESMTRAKELHRTASRLLFQEKVHCG</sequence>
<reference evidence="1" key="2">
    <citation type="submission" date="2022-11" db="EMBL/GenBank/DDBJ databases">
        <title>Draft genome sequence of Sellimonas catena strain 18CBH55.</title>
        <authorList>
            <person name="Hisatomi A."/>
            <person name="Ohkuma M."/>
            <person name="Sakamoto M."/>
        </authorList>
    </citation>
    <scope>NUCLEOTIDE SEQUENCE</scope>
    <source>
        <strain evidence="1">18CBH55</strain>
    </source>
</reference>
<evidence type="ECO:0000313" key="1">
    <source>
        <dbReference type="EMBL" id="GLG90472.1"/>
    </source>
</evidence>
<dbReference type="RefSeq" id="WP_087282315.1">
    <property type="nucleotide sequence ID" value="NZ_BSCH01000011.1"/>
</dbReference>
<proteinExistence type="predicted"/>
<comment type="caution">
    <text evidence="1">The sequence shown here is derived from an EMBL/GenBank/DDBJ whole genome shotgun (WGS) entry which is preliminary data.</text>
</comment>
<name>A0A9W6FHV2_9FIRM</name>